<protein>
    <recommendedName>
        <fullName evidence="5">Cytochrome c domain-containing protein</fullName>
    </recommendedName>
</protein>
<dbReference type="EMBL" id="CP022111">
    <property type="protein sequence ID" value="ASG23132.1"/>
    <property type="molecule type" value="Genomic_DNA"/>
</dbReference>
<feature type="domain" description="Cytochrome c" evidence="5">
    <location>
        <begin position="471"/>
        <end position="559"/>
    </location>
</feature>
<dbReference type="PROSITE" id="PS51007">
    <property type="entry name" value="CYTC"/>
    <property type="match status" value="1"/>
</dbReference>
<keyword evidence="3 4" id="KW-0408">Iron</keyword>
<name>A0A248JWN6_9PROT</name>
<evidence type="ECO:0000256" key="4">
    <source>
        <dbReference type="PROSITE-ProRule" id="PRU00433"/>
    </source>
</evidence>
<accession>A0A248JWN6</accession>
<dbReference type="RefSeq" id="WP_088873660.1">
    <property type="nucleotide sequence ID" value="NZ_CP022111.1"/>
</dbReference>
<keyword evidence="2 4" id="KW-0479">Metal-binding</keyword>
<evidence type="ECO:0000256" key="1">
    <source>
        <dbReference type="ARBA" id="ARBA00022617"/>
    </source>
</evidence>
<evidence type="ECO:0000313" key="6">
    <source>
        <dbReference type="EMBL" id="ASG23132.1"/>
    </source>
</evidence>
<dbReference type="SUPFAM" id="SSF46626">
    <property type="entry name" value="Cytochrome c"/>
    <property type="match status" value="2"/>
</dbReference>
<sequence length="853" mass="94752">MARIGLGVFATLVAAVLLLSGCGDKQVKDEAMRAGRPADTFPAADEDYFKDMDGGVKLTADEVKGRNNWVVWTGGNDRFWDAITNSAFGNFDLLKTISSYKGDKDHKGLAYGRHNRFEQLGLMNEPCFVEPKDGSKDPYGLWLDQRVSSKDDPNCPDDPFANEKKYPGVKIGARGVTVPVGSYYGYPTGIVGLRLFPNPDFDEKAKKHWNAEKYYSDPDYYNDKNLVRPYRVGMACGFCHVGPSPTHPPADPENPKWENMSAVVGAQYFWIDRIFGWNYGKPGSPERKTSEQNYLIQLVHTSRPGALDTSLVSTDYINNPRTMNAVYELKARMEIAAKRGGVETLSGGELNNEFLPGTFDSATKQVMTPHVLKDGSDSVGVQGALNRVFINIGLFSEEWLRHFNPLFGGVPNTAIQIEVGRKNSSYWQATEAQTADLAAYFLNTDIQKGHKLADAPGGQKYITAAAPAAQLQLNRGKEVFAETCAGCHSSKQPPAPKEIDFKTCNGPNYLACWNQYWAWVKSDEFKAQMKEMVKAPDFLEGNYLSTDMRVPVTLLQTNACSPLATNAIAGNIWDNFSSTSYKQLPSVGTVKIHDPFTGEEKDYVMPAGGRGYTRVPSLVALWSTAPYLVNNTVGWPGGSFYAQQPLPPPPPNQKPYYPFNPLDPSVEERVKTFEVSIRQMLWPETRPHDKLLGDKGVFLIDRTSVGSYLKVPGGFLPGFLKPLLSPLHRWLPSIFGDGDLMVGPIPKDTPVNLISNTELYKDDATLAENLPRYVQLLQLLKKATHDLAQLPKNATDEEARKVFANLRKPLLDFSKCPDFEVNRGHYFGTSFTPETTALSDDDKEALIEFLKTF</sequence>
<dbReference type="InterPro" id="IPR036909">
    <property type="entry name" value="Cyt_c-like_dom_sf"/>
</dbReference>
<evidence type="ECO:0000259" key="5">
    <source>
        <dbReference type="PROSITE" id="PS51007"/>
    </source>
</evidence>
<dbReference type="GO" id="GO:0020037">
    <property type="term" value="F:heme binding"/>
    <property type="evidence" value="ECO:0007669"/>
    <property type="project" value="InterPro"/>
</dbReference>
<keyword evidence="1 4" id="KW-0349">Heme</keyword>
<keyword evidence="7" id="KW-1185">Reference proteome</keyword>
<evidence type="ECO:0000256" key="2">
    <source>
        <dbReference type="ARBA" id="ARBA00022723"/>
    </source>
</evidence>
<dbReference type="AlphaFoldDB" id="A0A248JWN6"/>
<evidence type="ECO:0000256" key="3">
    <source>
        <dbReference type="ARBA" id="ARBA00023004"/>
    </source>
</evidence>
<proteinExistence type="predicted"/>
<dbReference type="InterPro" id="IPR009056">
    <property type="entry name" value="Cyt_c-like_dom"/>
</dbReference>
<dbReference type="Proteomes" id="UP000197153">
    <property type="component" value="Chromosome 2"/>
</dbReference>
<gene>
    <name evidence="6" type="ORF">Y958_19995</name>
</gene>
<dbReference type="GO" id="GO:0046872">
    <property type="term" value="F:metal ion binding"/>
    <property type="evidence" value="ECO:0007669"/>
    <property type="project" value="UniProtKB-KW"/>
</dbReference>
<dbReference type="KEGG" id="nao:Y958_19995"/>
<evidence type="ECO:0000313" key="7">
    <source>
        <dbReference type="Proteomes" id="UP000197153"/>
    </source>
</evidence>
<dbReference type="PROSITE" id="PS51257">
    <property type="entry name" value="PROKAR_LIPOPROTEIN"/>
    <property type="match status" value="1"/>
</dbReference>
<reference evidence="6 7" key="1">
    <citation type="submission" date="2017-06" db="EMBL/GenBank/DDBJ databases">
        <title>Complete genome sequence of Nitrospirillum amazonense strain CBAmC, an endophytic nitrogen-fixing and plant growth-promoting bacterium, isolated from sugarcane.</title>
        <authorList>
            <person name="Schwab S."/>
            <person name="dos Santos Teixeira K.R."/>
            <person name="Simoes Araujo J.L."/>
            <person name="Soares Vidal M."/>
            <person name="Borges de Freitas H.R."/>
            <person name="Rivello Crivelaro A.L."/>
            <person name="Bueno de Camargo Nunes A."/>
            <person name="dos Santos C.M."/>
            <person name="Palmeira da Silva Rosa D."/>
            <person name="da Silva Padilha D."/>
            <person name="da Silva E."/>
            <person name="Araujo Terra L."/>
            <person name="Soares Mendes V."/>
            <person name="Farinelli L."/>
            <person name="Magalhaes Cruz L."/>
            <person name="Baldani J.I."/>
        </authorList>
    </citation>
    <scope>NUCLEOTIDE SEQUENCE [LARGE SCALE GENOMIC DNA]</scope>
    <source>
        <strain evidence="6 7">CBAmC</strain>
    </source>
</reference>
<dbReference type="GO" id="GO:0009055">
    <property type="term" value="F:electron transfer activity"/>
    <property type="evidence" value="ECO:0007669"/>
    <property type="project" value="InterPro"/>
</dbReference>
<organism evidence="6 7">
    <name type="scientific">Nitrospirillum viridazoti CBAmc</name>
    <dbReference type="NCBI Taxonomy" id="1441467"/>
    <lineage>
        <taxon>Bacteria</taxon>
        <taxon>Pseudomonadati</taxon>
        <taxon>Pseudomonadota</taxon>
        <taxon>Alphaproteobacteria</taxon>
        <taxon>Rhodospirillales</taxon>
        <taxon>Azospirillaceae</taxon>
        <taxon>Nitrospirillum</taxon>
        <taxon>Nitrospirillum viridazoti</taxon>
    </lineage>
</organism>